<protein>
    <submittedName>
        <fullName evidence="2">Uncharacterized protein</fullName>
    </submittedName>
</protein>
<accession>A0A2C9UTI7</accession>
<proteinExistence type="predicted"/>
<keyword evidence="1" id="KW-0472">Membrane</keyword>
<keyword evidence="1" id="KW-1133">Transmembrane helix</keyword>
<feature type="transmembrane region" description="Helical" evidence="1">
    <location>
        <begin position="18"/>
        <end position="38"/>
    </location>
</feature>
<organism evidence="2">
    <name type="scientific">Manihot esculenta</name>
    <name type="common">Cassava</name>
    <name type="synonym">Jatropha manihot</name>
    <dbReference type="NCBI Taxonomy" id="3983"/>
    <lineage>
        <taxon>Eukaryota</taxon>
        <taxon>Viridiplantae</taxon>
        <taxon>Streptophyta</taxon>
        <taxon>Embryophyta</taxon>
        <taxon>Tracheophyta</taxon>
        <taxon>Spermatophyta</taxon>
        <taxon>Magnoliopsida</taxon>
        <taxon>eudicotyledons</taxon>
        <taxon>Gunneridae</taxon>
        <taxon>Pentapetalae</taxon>
        <taxon>rosids</taxon>
        <taxon>fabids</taxon>
        <taxon>Malpighiales</taxon>
        <taxon>Euphorbiaceae</taxon>
        <taxon>Crotonoideae</taxon>
        <taxon>Manihoteae</taxon>
        <taxon>Manihot</taxon>
    </lineage>
</organism>
<name>A0A2C9UTI7_MANES</name>
<keyword evidence="1" id="KW-0812">Transmembrane</keyword>
<sequence>MTTTEAIVAELPKDEKEAWAAIAWVIKTLSALTAMLWFELGQKSFVFLVKHKVELQQIYNSFHFLCKL</sequence>
<evidence type="ECO:0000256" key="1">
    <source>
        <dbReference type="SAM" id="Phobius"/>
    </source>
</evidence>
<evidence type="ECO:0000313" key="2">
    <source>
        <dbReference type="EMBL" id="OAY34748.1"/>
    </source>
</evidence>
<dbReference type="EMBL" id="CM004398">
    <property type="protein sequence ID" value="OAY34748.1"/>
    <property type="molecule type" value="Genomic_DNA"/>
</dbReference>
<dbReference type="AlphaFoldDB" id="A0A2C9UTI7"/>
<reference evidence="2" key="1">
    <citation type="submission" date="2016-02" db="EMBL/GenBank/DDBJ databases">
        <title>WGS assembly of Manihot esculenta.</title>
        <authorList>
            <person name="Bredeson J.V."/>
            <person name="Prochnik S.E."/>
            <person name="Lyons J.B."/>
            <person name="Schmutz J."/>
            <person name="Grimwood J."/>
            <person name="Vrebalov J."/>
            <person name="Bart R.S."/>
            <person name="Amuge T."/>
            <person name="Ferguson M.E."/>
            <person name="Green R."/>
            <person name="Putnam N."/>
            <person name="Stites J."/>
            <person name="Rounsley S."/>
            <person name="Rokhsar D.S."/>
        </authorList>
    </citation>
    <scope>NUCLEOTIDE SEQUENCE [LARGE SCALE GENOMIC DNA]</scope>
    <source>
        <tissue evidence="2">Leaf</tissue>
    </source>
</reference>
<gene>
    <name evidence="2" type="ORF">MANES_12G044100</name>
</gene>